<name>A0ABW5WEQ9_9PSEU</name>
<dbReference type="InterPro" id="IPR025859">
    <property type="entry name" value="AurF/CmlI"/>
</dbReference>
<comment type="caution">
    <text evidence="1">The sequence shown here is derived from an EMBL/GenBank/DDBJ whole genome shotgun (WGS) entry which is preliminary data.</text>
</comment>
<protein>
    <submittedName>
        <fullName evidence="1">Diiron oxygenase</fullName>
    </submittedName>
</protein>
<dbReference type="SUPFAM" id="SSF47240">
    <property type="entry name" value="Ferritin-like"/>
    <property type="match status" value="1"/>
</dbReference>
<dbReference type="Gene3D" id="1.10.620.20">
    <property type="entry name" value="Ribonucleotide Reductase, subunit A"/>
    <property type="match status" value="1"/>
</dbReference>
<evidence type="ECO:0000313" key="1">
    <source>
        <dbReference type="EMBL" id="MFD2801651.1"/>
    </source>
</evidence>
<dbReference type="RefSeq" id="WP_377393326.1">
    <property type="nucleotide sequence ID" value="NZ_JBHSAN010000035.1"/>
</dbReference>
<dbReference type="InterPro" id="IPR009078">
    <property type="entry name" value="Ferritin-like_SF"/>
</dbReference>
<sequence length="300" mass="34847">MTRTLDDAGREKTADRLLKSSANKFYDPEVDIDWDAPLVEGKRYIPEHRSSLYGTELWEKLTPQQRIELGKHEIASVATNGLWFEVILMQLLLKEVYDADPTTRHAQYALTEIADECRHSTMFARMAERIGCPAYGPVKWRHKLSKILPVIGYGPALYGSILVAEEILDRLQREQMNDPEIQPLVRMVNRIHVLEEARHVTFAREEVMRRVKTLSKAEWIYQRWLIAYVSWHITRSLINPHVYKAVGIRPRDGYQAALNNPNWQETIRYSGERIMPFLEEAGLVGAPGMHLWRSSFLLPR</sequence>
<evidence type="ECO:0000313" key="2">
    <source>
        <dbReference type="Proteomes" id="UP001597478"/>
    </source>
</evidence>
<gene>
    <name evidence="1" type="ORF">ACFS2C_19865</name>
</gene>
<dbReference type="Proteomes" id="UP001597478">
    <property type="component" value="Unassembled WGS sequence"/>
</dbReference>
<dbReference type="EMBL" id="JBHUOF010000034">
    <property type="protein sequence ID" value="MFD2801651.1"/>
    <property type="molecule type" value="Genomic_DNA"/>
</dbReference>
<organism evidence="1 2">
    <name type="scientific">Prauserella oleivorans</name>
    <dbReference type="NCBI Taxonomy" id="1478153"/>
    <lineage>
        <taxon>Bacteria</taxon>
        <taxon>Bacillati</taxon>
        <taxon>Actinomycetota</taxon>
        <taxon>Actinomycetes</taxon>
        <taxon>Pseudonocardiales</taxon>
        <taxon>Pseudonocardiaceae</taxon>
        <taxon>Prauserella</taxon>
    </lineage>
</organism>
<proteinExistence type="predicted"/>
<keyword evidence="2" id="KW-1185">Reference proteome</keyword>
<dbReference type="InterPro" id="IPR012348">
    <property type="entry name" value="RNR-like"/>
</dbReference>
<reference evidence="2" key="1">
    <citation type="journal article" date="2019" name="Int. J. Syst. Evol. Microbiol.">
        <title>The Global Catalogue of Microorganisms (GCM) 10K type strain sequencing project: providing services to taxonomists for standard genome sequencing and annotation.</title>
        <authorList>
            <consortium name="The Broad Institute Genomics Platform"/>
            <consortium name="The Broad Institute Genome Sequencing Center for Infectious Disease"/>
            <person name="Wu L."/>
            <person name="Ma J."/>
        </authorList>
    </citation>
    <scope>NUCLEOTIDE SEQUENCE [LARGE SCALE GENOMIC DNA]</scope>
    <source>
        <strain evidence="2">IBRC-M 10906</strain>
    </source>
</reference>
<accession>A0ABW5WEQ9</accession>
<dbReference type="Pfam" id="PF11583">
    <property type="entry name" value="AurF"/>
    <property type="match status" value="1"/>
</dbReference>